<dbReference type="PANTHER" id="PTHR13822">
    <property type="entry name" value="ATP SYNTHASE DELTA/EPSILON CHAIN"/>
    <property type="match status" value="1"/>
</dbReference>
<evidence type="ECO:0000256" key="8">
    <source>
        <dbReference type="ARBA" id="ARBA00023310"/>
    </source>
</evidence>
<evidence type="ECO:0000256" key="4">
    <source>
        <dbReference type="ARBA" id="ARBA00022448"/>
    </source>
</evidence>
<keyword evidence="5 9" id="KW-0406">Ion transport</keyword>
<sequence length="140" mass="15105">METATAELTVSIYSPEKKLLEEPAVSVGLPGKKGSFTVLRGHANLVAELEAGVVHVQTGSRDEIYVVDSGFAEVKGNQVIVLVEGATDPKELKLETEQAALEEALNRQVENPVQYARKQHDIALRRVRARVAASAVSNSN</sequence>
<dbReference type="Pfam" id="PF02823">
    <property type="entry name" value="ATP-synt_DE_N"/>
    <property type="match status" value="1"/>
</dbReference>
<reference evidence="12 13" key="1">
    <citation type="submission" date="2012-06" db="EMBL/GenBank/DDBJ databases">
        <title>The complete chromosome of genome of Turneriella parva DSM 21527.</title>
        <authorList>
            <consortium name="US DOE Joint Genome Institute (JGI-PGF)"/>
            <person name="Lucas S."/>
            <person name="Han J."/>
            <person name="Lapidus A."/>
            <person name="Bruce D."/>
            <person name="Goodwin L."/>
            <person name="Pitluck S."/>
            <person name="Peters L."/>
            <person name="Kyrpides N."/>
            <person name="Mavromatis K."/>
            <person name="Ivanova N."/>
            <person name="Mikhailova N."/>
            <person name="Chertkov O."/>
            <person name="Detter J.C."/>
            <person name="Tapia R."/>
            <person name="Han C."/>
            <person name="Land M."/>
            <person name="Hauser L."/>
            <person name="Markowitz V."/>
            <person name="Cheng J.-F."/>
            <person name="Hugenholtz P."/>
            <person name="Woyke T."/>
            <person name="Wu D."/>
            <person name="Gronow S."/>
            <person name="Wellnitz S."/>
            <person name="Brambilla E."/>
            <person name="Klenk H.-P."/>
            <person name="Eisen J.A."/>
        </authorList>
    </citation>
    <scope>NUCLEOTIDE SEQUENCE [LARGE SCALE GENOMIC DNA]</scope>
    <source>
        <strain evidence="13">ATCC BAA-1111 / DSM 21527 / NCTC 11395 / H</strain>
    </source>
</reference>
<dbReference type="InterPro" id="IPR036771">
    <property type="entry name" value="ATPsynth_dsu/esu_N"/>
</dbReference>
<keyword evidence="13" id="KW-1185">Reference proteome</keyword>
<dbReference type="GO" id="GO:0012505">
    <property type="term" value="C:endomembrane system"/>
    <property type="evidence" value="ECO:0007669"/>
    <property type="project" value="UniProtKB-SubCell"/>
</dbReference>
<keyword evidence="9" id="KW-0375">Hydrogen ion transport</keyword>
<comment type="similarity">
    <text evidence="3 9 10">Belongs to the ATPase epsilon chain family.</text>
</comment>
<comment type="function">
    <text evidence="1 9">Produces ATP from ADP in the presence of a proton gradient across the membrane.</text>
</comment>
<evidence type="ECO:0000256" key="10">
    <source>
        <dbReference type="RuleBase" id="RU003656"/>
    </source>
</evidence>
<name>I4B739_TURPD</name>
<dbReference type="GO" id="GO:0045259">
    <property type="term" value="C:proton-transporting ATP synthase complex"/>
    <property type="evidence" value="ECO:0007669"/>
    <property type="project" value="UniProtKB-KW"/>
</dbReference>
<keyword evidence="9" id="KW-0997">Cell inner membrane</keyword>
<feature type="domain" description="ATP synthase F1 complex delta/epsilon subunit N-terminal" evidence="11">
    <location>
        <begin position="8"/>
        <end position="86"/>
    </location>
</feature>
<dbReference type="InterPro" id="IPR001469">
    <property type="entry name" value="ATP_synth_F1_dsu/esu"/>
</dbReference>
<evidence type="ECO:0000256" key="1">
    <source>
        <dbReference type="ARBA" id="ARBA00003543"/>
    </source>
</evidence>
<keyword evidence="6 9" id="KW-0472">Membrane</keyword>
<evidence type="ECO:0000313" key="12">
    <source>
        <dbReference type="EMBL" id="AFM13096.1"/>
    </source>
</evidence>
<evidence type="ECO:0000256" key="9">
    <source>
        <dbReference type="HAMAP-Rule" id="MF_00530"/>
    </source>
</evidence>
<organism evidence="12 13">
    <name type="scientific">Turneriella parva (strain ATCC BAA-1111 / DSM 21527 / NCTC 11395 / H)</name>
    <name type="common">Leptospira parva</name>
    <dbReference type="NCBI Taxonomy" id="869212"/>
    <lineage>
        <taxon>Bacteria</taxon>
        <taxon>Pseudomonadati</taxon>
        <taxon>Spirochaetota</taxon>
        <taxon>Spirochaetia</taxon>
        <taxon>Leptospirales</taxon>
        <taxon>Leptospiraceae</taxon>
        <taxon>Turneriella</taxon>
    </lineage>
</organism>
<dbReference type="STRING" id="869212.Turpa_2454"/>
<keyword evidence="9" id="KW-1003">Cell membrane</keyword>
<dbReference type="NCBIfam" id="TIGR01216">
    <property type="entry name" value="ATP_synt_epsi"/>
    <property type="match status" value="1"/>
</dbReference>
<keyword evidence="7 9" id="KW-0139">CF(1)</keyword>
<comment type="subunit">
    <text evidence="9 10">F-type ATPases have 2 components, CF(1) - the catalytic core - and CF(0) - the membrane proton channel. CF(1) has five subunits: alpha(3), beta(3), gamma(1), delta(1), epsilon(1). CF(0) has three main subunits: a, b and c.</text>
</comment>
<dbReference type="EMBL" id="CP002959">
    <property type="protein sequence ID" value="AFM13096.1"/>
    <property type="molecule type" value="Genomic_DNA"/>
</dbReference>
<dbReference type="HOGENOM" id="CLU_084338_2_1_12"/>
<dbReference type="PANTHER" id="PTHR13822:SF10">
    <property type="entry name" value="ATP SYNTHASE EPSILON CHAIN, CHLOROPLASTIC"/>
    <property type="match status" value="1"/>
</dbReference>
<dbReference type="CDD" id="cd12152">
    <property type="entry name" value="F1-ATPase_delta"/>
    <property type="match status" value="1"/>
</dbReference>
<keyword evidence="4 9" id="KW-0813">Transport</keyword>
<evidence type="ECO:0000256" key="6">
    <source>
        <dbReference type="ARBA" id="ARBA00023136"/>
    </source>
</evidence>
<dbReference type="AlphaFoldDB" id="I4B739"/>
<dbReference type="Proteomes" id="UP000006048">
    <property type="component" value="Chromosome"/>
</dbReference>
<dbReference type="HAMAP" id="MF_00530">
    <property type="entry name" value="ATP_synth_epsil_bac"/>
    <property type="match status" value="1"/>
</dbReference>
<evidence type="ECO:0000259" key="11">
    <source>
        <dbReference type="Pfam" id="PF02823"/>
    </source>
</evidence>
<evidence type="ECO:0000256" key="3">
    <source>
        <dbReference type="ARBA" id="ARBA00005712"/>
    </source>
</evidence>
<dbReference type="RefSeq" id="WP_014803602.1">
    <property type="nucleotide sequence ID" value="NC_018020.1"/>
</dbReference>
<comment type="subcellular location">
    <subcellularLocation>
        <location evidence="9">Cell inner membrane</location>
        <topology evidence="9">Peripheral membrane protein</topology>
    </subcellularLocation>
    <subcellularLocation>
        <location evidence="2">Endomembrane system</location>
        <topology evidence="2">Peripheral membrane protein</topology>
    </subcellularLocation>
</comment>
<proteinExistence type="inferred from homology"/>
<dbReference type="SUPFAM" id="SSF51344">
    <property type="entry name" value="Epsilon subunit of F1F0-ATP synthase N-terminal domain"/>
    <property type="match status" value="1"/>
</dbReference>
<evidence type="ECO:0000256" key="7">
    <source>
        <dbReference type="ARBA" id="ARBA00023196"/>
    </source>
</evidence>
<dbReference type="GO" id="GO:0046933">
    <property type="term" value="F:proton-transporting ATP synthase activity, rotational mechanism"/>
    <property type="evidence" value="ECO:0007669"/>
    <property type="project" value="UniProtKB-UniRule"/>
</dbReference>
<gene>
    <name evidence="9" type="primary">atpC</name>
    <name evidence="12" type="ordered locus">Turpa_2454</name>
</gene>
<accession>I4B739</accession>
<evidence type="ECO:0000256" key="5">
    <source>
        <dbReference type="ARBA" id="ARBA00023065"/>
    </source>
</evidence>
<dbReference type="InterPro" id="IPR020546">
    <property type="entry name" value="ATP_synth_F1_dsu/esu_N"/>
</dbReference>
<dbReference type="GO" id="GO:0005886">
    <property type="term" value="C:plasma membrane"/>
    <property type="evidence" value="ECO:0007669"/>
    <property type="project" value="UniProtKB-SubCell"/>
</dbReference>
<keyword evidence="8 9" id="KW-0066">ATP synthesis</keyword>
<dbReference type="GO" id="GO:0005524">
    <property type="term" value="F:ATP binding"/>
    <property type="evidence" value="ECO:0007669"/>
    <property type="project" value="UniProtKB-UniRule"/>
</dbReference>
<evidence type="ECO:0000256" key="2">
    <source>
        <dbReference type="ARBA" id="ARBA00004184"/>
    </source>
</evidence>
<dbReference type="OrthoDB" id="9804110at2"/>
<dbReference type="KEGG" id="tpx:Turpa_2454"/>
<evidence type="ECO:0000313" key="13">
    <source>
        <dbReference type="Proteomes" id="UP000006048"/>
    </source>
</evidence>
<dbReference type="Gene3D" id="2.60.15.10">
    <property type="entry name" value="F0F1 ATP synthase delta/epsilon subunit, N-terminal"/>
    <property type="match status" value="1"/>
</dbReference>
<protein>
    <recommendedName>
        <fullName evidence="9">ATP synthase epsilon chain</fullName>
    </recommendedName>
    <alternativeName>
        <fullName evidence="9">ATP synthase F1 sector epsilon subunit</fullName>
    </alternativeName>
    <alternativeName>
        <fullName evidence="9">F-ATPase epsilon subunit</fullName>
    </alternativeName>
</protein>